<comment type="caution">
    <text evidence="2">The sequence shown here is derived from an EMBL/GenBank/DDBJ whole genome shotgun (WGS) entry which is preliminary data.</text>
</comment>
<keyword evidence="1" id="KW-0732">Signal</keyword>
<evidence type="ECO:0000313" key="3">
    <source>
        <dbReference type="Proteomes" id="UP001187192"/>
    </source>
</evidence>
<feature type="signal peptide" evidence="1">
    <location>
        <begin position="1"/>
        <end position="18"/>
    </location>
</feature>
<evidence type="ECO:0008006" key="4">
    <source>
        <dbReference type="Google" id="ProtNLM"/>
    </source>
</evidence>
<name>A0AA88DQ33_FICCA</name>
<dbReference type="Proteomes" id="UP001187192">
    <property type="component" value="Unassembled WGS sequence"/>
</dbReference>
<reference evidence="2" key="1">
    <citation type="submission" date="2023-07" db="EMBL/GenBank/DDBJ databases">
        <title>draft genome sequence of fig (Ficus carica).</title>
        <authorList>
            <person name="Takahashi T."/>
            <person name="Nishimura K."/>
        </authorList>
    </citation>
    <scope>NUCLEOTIDE SEQUENCE</scope>
</reference>
<keyword evidence="3" id="KW-1185">Reference proteome</keyword>
<protein>
    <recommendedName>
        <fullName evidence="4">Secreted protein</fullName>
    </recommendedName>
</protein>
<gene>
    <name evidence="2" type="ORF">TIFTF001_028595</name>
</gene>
<dbReference type="AlphaFoldDB" id="A0AA88DQ33"/>
<feature type="chain" id="PRO_5041735747" description="Secreted protein" evidence="1">
    <location>
        <begin position="19"/>
        <end position="71"/>
    </location>
</feature>
<dbReference type="EMBL" id="BTGU01000088">
    <property type="protein sequence ID" value="GMN59502.1"/>
    <property type="molecule type" value="Genomic_DNA"/>
</dbReference>
<proteinExistence type="predicted"/>
<organism evidence="2 3">
    <name type="scientific">Ficus carica</name>
    <name type="common">Common fig</name>
    <dbReference type="NCBI Taxonomy" id="3494"/>
    <lineage>
        <taxon>Eukaryota</taxon>
        <taxon>Viridiplantae</taxon>
        <taxon>Streptophyta</taxon>
        <taxon>Embryophyta</taxon>
        <taxon>Tracheophyta</taxon>
        <taxon>Spermatophyta</taxon>
        <taxon>Magnoliopsida</taxon>
        <taxon>eudicotyledons</taxon>
        <taxon>Gunneridae</taxon>
        <taxon>Pentapetalae</taxon>
        <taxon>rosids</taxon>
        <taxon>fabids</taxon>
        <taxon>Rosales</taxon>
        <taxon>Moraceae</taxon>
        <taxon>Ficeae</taxon>
        <taxon>Ficus</taxon>
    </lineage>
</organism>
<evidence type="ECO:0000256" key="1">
    <source>
        <dbReference type="SAM" id="SignalP"/>
    </source>
</evidence>
<accession>A0AA88DQ33</accession>
<sequence length="71" mass="7647">MRCLTLMWPVMVSDLAMLELAKEAKLGAGQTNTGTFRQSTSVRLTGKGQVVPSSSGLVRLTRQAVWLTGPL</sequence>
<evidence type="ECO:0000313" key="2">
    <source>
        <dbReference type="EMBL" id="GMN59502.1"/>
    </source>
</evidence>